<dbReference type="Proteomes" id="UP000091857">
    <property type="component" value="Chromosome 8"/>
</dbReference>
<organism evidence="1 2">
    <name type="scientific">Manihot esculenta</name>
    <name type="common">Cassava</name>
    <name type="synonym">Jatropha manihot</name>
    <dbReference type="NCBI Taxonomy" id="3983"/>
    <lineage>
        <taxon>Eukaryota</taxon>
        <taxon>Viridiplantae</taxon>
        <taxon>Streptophyta</taxon>
        <taxon>Embryophyta</taxon>
        <taxon>Tracheophyta</taxon>
        <taxon>Spermatophyta</taxon>
        <taxon>Magnoliopsida</taxon>
        <taxon>eudicotyledons</taxon>
        <taxon>Gunneridae</taxon>
        <taxon>Pentapetalae</taxon>
        <taxon>rosids</taxon>
        <taxon>fabids</taxon>
        <taxon>Malpighiales</taxon>
        <taxon>Euphorbiaceae</taxon>
        <taxon>Crotonoideae</taxon>
        <taxon>Manihoteae</taxon>
        <taxon>Manihot</taxon>
    </lineage>
</organism>
<evidence type="ECO:0000313" key="1">
    <source>
        <dbReference type="EMBL" id="KAG8648873.1"/>
    </source>
</evidence>
<evidence type="ECO:0000313" key="2">
    <source>
        <dbReference type="Proteomes" id="UP000091857"/>
    </source>
</evidence>
<dbReference type="EMBL" id="CM004394">
    <property type="protein sequence ID" value="KAG8648873.1"/>
    <property type="molecule type" value="Genomic_DNA"/>
</dbReference>
<reference evidence="2" key="1">
    <citation type="journal article" date="2016" name="Nat. Biotechnol.">
        <title>Sequencing wild and cultivated cassava and related species reveals extensive interspecific hybridization and genetic diversity.</title>
        <authorList>
            <person name="Bredeson J.V."/>
            <person name="Lyons J.B."/>
            <person name="Prochnik S.E."/>
            <person name="Wu G.A."/>
            <person name="Ha C.M."/>
            <person name="Edsinger-Gonzales E."/>
            <person name="Grimwood J."/>
            <person name="Schmutz J."/>
            <person name="Rabbi I.Y."/>
            <person name="Egesi C."/>
            <person name="Nauluvula P."/>
            <person name="Lebot V."/>
            <person name="Ndunguru J."/>
            <person name="Mkamilo G."/>
            <person name="Bart R.S."/>
            <person name="Setter T.L."/>
            <person name="Gleadow R.M."/>
            <person name="Kulakow P."/>
            <person name="Ferguson M.E."/>
            <person name="Rounsley S."/>
            <person name="Rokhsar D.S."/>
        </authorList>
    </citation>
    <scope>NUCLEOTIDE SEQUENCE [LARGE SCALE GENOMIC DNA]</scope>
    <source>
        <strain evidence="2">cv. AM560-2</strain>
    </source>
</reference>
<sequence length="351" mass="38880">MESPTGPVARSSFTGPQPDETGLDSLQFGEDIQHLISVPPENASSFTALLELPPNQAVELLHSPDSTIRTRNVIQTHHQKQYLQPQFNAANLTFPTNSGLIERAARFSVFAGDNLHNITYNSPETSSVPSNSSANLEKVVKSEPTEAESFLNPLQPLVSDPTTVENGAQNQRPVKRKEREKKGKGSAKKNRSCANENSEDAEKLPYVHVRARRGQATDSHSLAERARREKINARMKLLQELVPGCNKISGTALVLDEIINHVQSLQRQVESGSLMDGNFPSMVMPMMWAEVQDSGNRQNSQQLWQFDALNQPVWGREDGGYNFITPDNSLLSYDSSANSASMRSNQLKMEL</sequence>
<protein>
    <submittedName>
        <fullName evidence="1">Uncharacterized protein</fullName>
    </submittedName>
</protein>
<accession>A0ACB7HB15</accession>
<comment type="caution">
    <text evidence="1">The sequence shown here is derived from an EMBL/GenBank/DDBJ whole genome shotgun (WGS) entry which is preliminary data.</text>
</comment>
<proteinExistence type="predicted"/>
<name>A0ACB7HB15_MANES</name>
<keyword evidence="2" id="KW-1185">Reference proteome</keyword>
<gene>
    <name evidence="1" type="ORF">MANES_08G047400v8</name>
</gene>